<accession>A0A1G6RFF0</accession>
<keyword evidence="2" id="KW-1185">Reference proteome</keyword>
<name>A0A1G6RFF0_9BURK</name>
<protein>
    <recommendedName>
        <fullName evidence="3">Tetratricopeptide repeat-containing protein</fullName>
    </recommendedName>
</protein>
<evidence type="ECO:0000313" key="1">
    <source>
        <dbReference type="EMBL" id="SDD03171.1"/>
    </source>
</evidence>
<dbReference type="Proteomes" id="UP000198781">
    <property type="component" value="Unassembled WGS sequence"/>
</dbReference>
<evidence type="ECO:0000313" key="2">
    <source>
        <dbReference type="Proteomes" id="UP000198781"/>
    </source>
</evidence>
<reference evidence="1 2" key="1">
    <citation type="submission" date="2016-10" db="EMBL/GenBank/DDBJ databases">
        <authorList>
            <person name="de Groot N.N."/>
        </authorList>
    </citation>
    <scope>NUCLEOTIDE SEQUENCE [LARGE SCALE GENOMIC DNA]</scope>
    <source>
        <strain evidence="1 2">DSM 16619</strain>
    </source>
</reference>
<evidence type="ECO:0008006" key="3">
    <source>
        <dbReference type="Google" id="ProtNLM"/>
    </source>
</evidence>
<gene>
    <name evidence="1" type="ORF">SAMN05192589_104128</name>
</gene>
<dbReference type="EMBL" id="FMZC01000004">
    <property type="protein sequence ID" value="SDD03171.1"/>
    <property type="molecule type" value="Genomic_DNA"/>
</dbReference>
<dbReference type="OrthoDB" id="370799at2"/>
<dbReference type="RefSeq" id="WP_092742350.1">
    <property type="nucleotide sequence ID" value="NZ_FMZC01000004.1"/>
</dbReference>
<proteinExistence type="predicted"/>
<dbReference type="STRING" id="187868.SAMN05192589_104128"/>
<sequence>MTDLRDILAHLRAGRWNEAHQQIQDDATPLGAWLHGIVHLQEGDLEDAEYWYDQAQRHFRSRGTLEEEMQRLEAELPPK</sequence>
<organism evidence="1 2">
    <name type="scientific">Paracidovorax valerianellae</name>
    <dbReference type="NCBI Taxonomy" id="187868"/>
    <lineage>
        <taxon>Bacteria</taxon>
        <taxon>Pseudomonadati</taxon>
        <taxon>Pseudomonadota</taxon>
        <taxon>Betaproteobacteria</taxon>
        <taxon>Burkholderiales</taxon>
        <taxon>Comamonadaceae</taxon>
        <taxon>Paracidovorax</taxon>
    </lineage>
</organism>
<dbReference type="AlphaFoldDB" id="A0A1G6RFF0"/>